<dbReference type="InterPro" id="IPR027417">
    <property type="entry name" value="P-loop_NTPase"/>
</dbReference>
<evidence type="ECO:0000256" key="1">
    <source>
        <dbReference type="ARBA" id="ARBA00004651"/>
    </source>
</evidence>
<dbReference type="PANTHER" id="PTHR43394">
    <property type="entry name" value="ATP-DEPENDENT PERMEASE MDL1, MITOCHONDRIAL"/>
    <property type="match status" value="1"/>
</dbReference>
<name>A0A841H6D9_9BACT</name>
<comment type="subcellular location">
    <subcellularLocation>
        <location evidence="1">Cell membrane</location>
        <topology evidence="1">Multi-pass membrane protein</topology>
    </subcellularLocation>
</comment>
<dbReference type="Gene3D" id="3.40.50.300">
    <property type="entry name" value="P-loop containing nucleotide triphosphate hydrolases"/>
    <property type="match status" value="1"/>
</dbReference>
<dbReference type="GO" id="GO:0005886">
    <property type="term" value="C:plasma membrane"/>
    <property type="evidence" value="ECO:0007669"/>
    <property type="project" value="UniProtKB-SubCell"/>
</dbReference>
<evidence type="ECO:0000256" key="5">
    <source>
        <dbReference type="ARBA" id="ARBA00022989"/>
    </source>
</evidence>
<dbReference type="InterPro" id="IPR039421">
    <property type="entry name" value="Type_1_exporter"/>
</dbReference>
<evidence type="ECO:0000313" key="12">
    <source>
        <dbReference type="Proteomes" id="UP000582837"/>
    </source>
</evidence>
<dbReference type="AlphaFoldDB" id="A0A841H6D9"/>
<evidence type="ECO:0000259" key="9">
    <source>
        <dbReference type="PROSITE" id="PS50893"/>
    </source>
</evidence>
<feature type="domain" description="ABC transmembrane type-1" evidence="10">
    <location>
        <begin position="48"/>
        <end position="336"/>
    </location>
</feature>
<dbReference type="GO" id="GO:0016887">
    <property type="term" value="F:ATP hydrolysis activity"/>
    <property type="evidence" value="ECO:0007669"/>
    <property type="project" value="InterPro"/>
</dbReference>
<reference evidence="11 12" key="1">
    <citation type="submission" date="2020-08" db="EMBL/GenBank/DDBJ databases">
        <title>Genomic Encyclopedia of Type Strains, Phase IV (KMG-IV): sequencing the most valuable type-strain genomes for metagenomic binning, comparative biology and taxonomic classification.</title>
        <authorList>
            <person name="Goeker M."/>
        </authorList>
    </citation>
    <scope>NUCLEOTIDE SEQUENCE [LARGE SCALE GENOMIC DNA]</scope>
    <source>
        <strain evidence="11 12">DSM 29007</strain>
    </source>
</reference>
<dbReference type="EMBL" id="JACHIA010000027">
    <property type="protein sequence ID" value="MBB6073657.1"/>
    <property type="molecule type" value="Genomic_DNA"/>
</dbReference>
<dbReference type="PROSITE" id="PS50893">
    <property type="entry name" value="ABC_TRANSPORTER_2"/>
    <property type="match status" value="1"/>
</dbReference>
<dbReference type="Proteomes" id="UP000582837">
    <property type="component" value="Unassembled WGS sequence"/>
</dbReference>
<evidence type="ECO:0000256" key="4">
    <source>
        <dbReference type="ARBA" id="ARBA00022840"/>
    </source>
</evidence>
<feature type="transmembrane region" description="Helical" evidence="8">
    <location>
        <begin position="271"/>
        <end position="290"/>
    </location>
</feature>
<comment type="caution">
    <text evidence="11">The sequence shown here is derived from an EMBL/GenBank/DDBJ whole genome shotgun (WGS) entry which is preliminary data.</text>
</comment>
<dbReference type="SUPFAM" id="SSF90123">
    <property type="entry name" value="ABC transporter transmembrane region"/>
    <property type="match status" value="1"/>
</dbReference>
<keyword evidence="4 11" id="KW-0067">ATP-binding</keyword>
<keyword evidence="12" id="KW-1185">Reference proteome</keyword>
<dbReference type="InterPro" id="IPR017871">
    <property type="entry name" value="ABC_transporter-like_CS"/>
</dbReference>
<feature type="region of interest" description="Disordered" evidence="7">
    <location>
        <begin position="1"/>
        <end position="22"/>
    </location>
</feature>
<dbReference type="InterPro" id="IPR003593">
    <property type="entry name" value="AAA+_ATPase"/>
</dbReference>
<keyword evidence="3" id="KW-0547">Nucleotide-binding</keyword>
<gene>
    <name evidence="11" type="ORF">HNQ61_005328</name>
</gene>
<evidence type="ECO:0000256" key="3">
    <source>
        <dbReference type="ARBA" id="ARBA00022741"/>
    </source>
</evidence>
<dbReference type="SUPFAM" id="SSF52540">
    <property type="entry name" value="P-loop containing nucleoside triphosphate hydrolases"/>
    <property type="match status" value="1"/>
</dbReference>
<dbReference type="Pfam" id="PF00005">
    <property type="entry name" value="ABC_tran"/>
    <property type="match status" value="1"/>
</dbReference>
<dbReference type="InterPro" id="IPR003439">
    <property type="entry name" value="ABC_transporter-like_ATP-bd"/>
</dbReference>
<dbReference type="InterPro" id="IPR036640">
    <property type="entry name" value="ABC1_TM_sf"/>
</dbReference>
<evidence type="ECO:0000256" key="8">
    <source>
        <dbReference type="SAM" id="Phobius"/>
    </source>
</evidence>
<dbReference type="GO" id="GO:0005524">
    <property type="term" value="F:ATP binding"/>
    <property type="evidence" value="ECO:0007669"/>
    <property type="project" value="UniProtKB-KW"/>
</dbReference>
<proteinExistence type="predicted"/>
<accession>A0A841H6D9</accession>
<keyword evidence="5 8" id="KW-1133">Transmembrane helix</keyword>
<evidence type="ECO:0000256" key="6">
    <source>
        <dbReference type="ARBA" id="ARBA00023136"/>
    </source>
</evidence>
<evidence type="ECO:0000256" key="2">
    <source>
        <dbReference type="ARBA" id="ARBA00022692"/>
    </source>
</evidence>
<evidence type="ECO:0000313" key="11">
    <source>
        <dbReference type="EMBL" id="MBB6073657.1"/>
    </source>
</evidence>
<keyword evidence="6 8" id="KW-0472">Membrane</keyword>
<dbReference type="PROSITE" id="PS00211">
    <property type="entry name" value="ABC_TRANSPORTER_1"/>
    <property type="match status" value="1"/>
</dbReference>
<organism evidence="11 12">
    <name type="scientific">Longimicrobium terrae</name>
    <dbReference type="NCBI Taxonomy" id="1639882"/>
    <lineage>
        <taxon>Bacteria</taxon>
        <taxon>Pseudomonadati</taxon>
        <taxon>Gemmatimonadota</taxon>
        <taxon>Longimicrobiia</taxon>
        <taxon>Longimicrobiales</taxon>
        <taxon>Longimicrobiaceae</taxon>
        <taxon>Longimicrobium</taxon>
    </lineage>
</organism>
<dbReference type="PANTHER" id="PTHR43394:SF1">
    <property type="entry name" value="ATP-BINDING CASSETTE SUB-FAMILY B MEMBER 10, MITOCHONDRIAL"/>
    <property type="match status" value="1"/>
</dbReference>
<dbReference type="Gene3D" id="1.20.1560.10">
    <property type="entry name" value="ABC transporter type 1, transmembrane domain"/>
    <property type="match status" value="1"/>
</dbReference>
<dbReference type="SMART" id="SM00382">
    <property type="entry name" value="AAA"/>
    <property type="match status" value="1"/>
</dbReference>
<feature type="transmembrane region" description="Helical" evidence="8">
    <location>
        <begin position="46"/>
        <end position="68"/>
    </location>
</feature>
<dbReference type="RefSeq" id="WP_170035245.1">
    <property type="nucleotide sequence ID" value="NZ_JABDTL010000001.1"/>
</dbReference>
<dbReference type="PROSITE" id="PS50929">
    <property type="entry name" value="ABC_TM1F"/>
    <property type="match status" value="1"/>
</dbReference>
<dbReference type="InterPro" id="IPR011527">
    <property type="entry name" value="ABC1_TM_dom"/>
</dbReference>
<sequence>MAQARSHVGQQRRSPTEGQPTWRQRLRAMRNLPPFMGMVWRTHRGYVLGIAALRLLRAFVPIATLWIGKLIVDEVVAAAGAGTPDWRRISSLVALEFGIVVVGEVAARTGTLLESLLGDLFSNRLSVQLMEHAADLDLQHFEDPVFYDRLERARRQTVGRIALLAQMFGLAQDALTLVTLIGTLLAFSPLLFVLLVLTVLPSFLGETHFAALGYSLLYQWTPERRRLDYYRMIGASDTTAKEVKLFGLSPFLVAQYRLLSDQFYAANRSLAIRRSLVSTALTVVSTLGYYAAYGTIVYRTVLGRLTLGSLTLLAGTFSRSRDLIQRMLLSTTDLYEQALYLDDLFTFLAMQPTIRRPDNARPFPRPIRQGFEFRDVWFRYPGTGDDADAPANPPSDDPSWVLRGISLRIAPGERLALVGENGAGKTTITKLLTRLYEPTRGVLLLDGHPLGEYDPAELYDQAGVIFQDFVRYDMTAEENIAVGRIGELAAGGDDEHPRVVDAARRSLASEVVEALPARYRQMLGRRFEGGVDLSGGQWQKVALGRAYMRDAQLLILDEPTAALDARAEYEVFQRFTELTDEKMAILISHRFSTVRMADRIIVLEHGRVLEEGTHDELLALGGRYAELFNLQAAGYR</sequence>
<dbReference type="GO" id="GO:0015421">
    <property type="term" value="F:ABC-type oligopeptide transporter activity"/>
    <property type="evidence" value="ECO:0007669"/>
    <property type="project" value="TreeGrafter"/>
</dbReference>
<evidence type="ECO:0000256" key="7">
    <source>
        <dbReference type="SAM" id="MobiDB-lite"/>
    </source>
</evidence>
<feature type="compositionally biased region" description="Polar residues" evidence="7">
    <location>
        <begin position="8"/>
        <end position="22"/>
    </location>
</feature>
<keyword evidence="2 8" id="KW-0812">Transmembrane</keyword>
<feature type="domain" description="ABC transporter" evidence="9">
    <location>
        <begin position="371"/>
        <end position="630"/>
    </location>
</feature>
<evidence type="ECO:0000259" key="10">
    <source>
        <dbReference type="PROSITE" id="PS50929"/>
    </source>
</evidence>
<protein>
    <submittedName>
        <fullName evidence="11">ATP-binding cassette subfamily B protein</fullName>
    </submittedName>
</protein>